<dbReference type="AlphaFoldDB" id="A0A5B7X5T8"/>
<evidence type="ECO:0000313" key="3">
    <source>
        <dbReference type="Proteomes" id="UP000309016"/>
    </source>
</evidence>
<sequence>MKIKYKNPPLKIYLIVGLLWSIWSLILFVFKEDLHWTDYVWILFAIMFLGSYLYLKQFQYLIIENGFINYYSPFSTKSKKAEIKGVKKFAGDYILKTDKIDFTINTQLIDPDSLAVLNAELTKLNVGWK</sequence>
<dbReference type="Proteomes" id="UP000309016">
    <property type="component" value="Chromosome"/>
</dbReference>
<protein>
    <submittedName>
        <fullName evidence="2">Uncharacterized protein</fullName>
    </submittedName>
</protein>
<keyword evidence="1" id="KW-0812">Transmembrane</keyword>
<reference evidence="2 3" key="1">
    <citation type="submission" date="2019-06" db="EMBL/GenBank/DDBJ databases">
        <title>Complete genome sequence of Antarcticibacterium flavum KCTC 52984T from an Antarctic marine sediment.</title>
        <authorList>
            <person name="Lee Y.M."/>
            <person name="Shin S.C."/>
        </authorList>
    </citation>
    <scope>NUCLEOTIDE SEQUENCE [LARGE SCALE GENOMIC DNA]</scope>
    <source>
        <strain evidence="2 3">KCTC 52984</strain>
    </source>
</reference>
<accession>A0A5B7X5T8</accession>
<gene>
    <name evidence="2" type="ORF">FHG64_15860</name>
</gene>
<name>A0A5B7X5T8_9FLAO</name>
<dbReference type="KEGG" id="afla:FHG64_15860"/>
<proteinExistence type="predicted"/>
<keyword evidence="3" id="KW-1185">Reference proteome</keyword>
<feature type="transmembrane region" description="Helical" evidence="1">
    <location>
        <begin position="36"/>
        <end position="55"/>
    </location>
</feature>
<dbReference type="RefSeq" id="WP_139067315.1">
    <property type="nucleotide sequence ID" value="NZ_CP040812.1"/>
</dbReference>
<dbReference type="OrthoDB" id="1452529at2"/>
<keyword evidence="1" id="KW-0472">Membrane</keyword>
<organism evidence="2 3">
    <name type="scientific">Antarcticibacterium flavum</name>
    <dbReference type="NCBI Taxonomy" id="2058175"/>
    <lineage>
        <taxon>Bacteria</taxon>
        <taxon>Pseudomonadati</taxon>
        <taxon>Bacteroidota</taxon>
        <taxon>Flavobacteriia</taxon>
        <taxon>Flavobacteriales</taxon>
        <taxon>Flavobacteriaceae</taxon>
        <taxon>Antarcticibacterium</taxon>
    </lineage>
</organism>
<dbReference type="EMBL" id="CP040812">
    <property type="protein sequence ID" value="QCY70747.1"/>
    <property type="molecule type" value="Genomic_DNA"/>
</dbReference>
<evidence type="ECO:0000256" key="1">
    <source>
        <dbReference type="SAM" id="Phobius"/>
    </source>
</evidence>
<evidence type="ECO:0000313" key="2">
    <source>
        <dbReference type="EMBL" id="QCY70747.1"/>
    </source>
</evidence>
<keyword evidence="1" id="KW-1133">Transmembrane helix</keyword>
<feature type="transmembrane region" description="Helical" evidence="1">
    <location>
        <begin position="12"/>
        <end position="30"/>
    </location>
</feature>